<proteinExistence type="predicted"/>
<keyword evidence="2" id="KW-1185">Reference proteome</keyword>
<reference evidence="1 2" key="1">
    <citation type="journal article" date="2020" name="ISME J.">
        <title>Comparative genomics reveals insights into cyanobacterial evolution and habitat adaptation.</title>
        <authorList>
            <person name="Chen M.Y."/>
            <person name="Teng W.K."/>
            <person name="Zhao L."/>
            <person name="Hu C.X."/>
            <person name="Zhou Y.K."/>
            <person name="Han B.P."/>
            <person name="Song L.R."/>
            <person name="Shu W.S."/>
        </authorList>
    </citation>
    <scope>NUCLEOTIDE SEQUENCE [LARGE SCALE GENOMIC DNA]</scope>
    <source>
        <strain evidence="1 2">FACHB-1342</strain>
    </source>
</reference>
<dbReference type="Proteomes" id="UP000648873">
    <property type="component" value="Unassembled WGS sequence"/>
</dbReference>
<dbReference type="RefSeq" id="WP_123229916.1">
    <property type="nucleotide sequence ID" value="NZ_JACJSV010000055.1"/>
</dbReference>
<evidence type="ECO:0000313" key="2">
    <source>
        <dbReference type="Proteomes" id="UP000648873"/>
    </source>
</evidence>
<dbReference type="EMBL" id="JACJSV010000055">
    <property type="protein sequence ID" value="MBD2601819.1"/>
    <property type="molecule type" value="Genomic_DNA"/>
</dbReference>
<name>A0ABR8GET2_MICVR</name>
<organism evidence="1 2">
    <name type="scientific">Microcystis viridis FACHB-1342</name>
    <dbReference type="NCBI Taxonomy" id="2692900"/>
    <lineage>
        <taxon>Bacteria</taxon>
        <taxon>Bacillati</taxon>
        <taxon>Cyanobacteriota</taxon>
        <taxon>Cyanophyceae</taxon>
        <taxon>Oscillatoriophycideae</taxon>
        <taxon>Chroococcales</taxon>
        <taxon>Microcystaceae</taxon>
        <taxon>Microcystis</taxon>
    </lineage>
</organism>
<evidence type="ECO:0000313" key="1">
    <source>
        <dbReference type="EMBL" id="MBD2601819.1"/>
    </source>
</evidence>
<comment type="caution">
    <text evidence="1">The sequence shown here is derived from an EMBL/GenBank/DDBJ whole genome shotgun (WGS) entry which is preliminary data.</text>
</comment>
<protein>
    <submittedName>
        <fullName evidence="1">Uncharacterized protein</fullName>
    </submittedName>
</protein>
<accession>A0ABR8GET2</accession>
<gene>
    <name evidence="1" type="ORF">H6G40_16675</name>
</gene>
<sequence length="64" mass="7426">MPPQLLGIVVFTSLVECWTPLWGNSPQIEVIKPHSALINFHVLVLDRWKWDSRMERVARSQEAV</sequence>